<feature type="non-terminal residue" evidence="1">
    <location>
        <position position="1"/>
    </location>
</feature>
<name>A0A382NJK8_9ZZZZ</name>
<reference evidence="1" key="1">
    <citation type="submission" date="2018-05" db="EMBL/GenBank/DDBJ databases">
        <authorList>
            <person name="Lanie J.A."/>
            <person name="Ng W.-L."/>
            <person name="Kazmierczak K.M."/>
            <person name="Andrzejewski T.M."/>
            <person name="Davidsen T.M."/>
            <person name="Wayne K.J."/>
            <person name="Tettelin H."/>
            <person name="Glass J.I."/>
            <person name="Rusch D."/>
            <person name="Podicherti R."/>
            <person name="Tsui H.-C.T."/>
            <person name="Winkler M.E."/>
        </authorList>
    </citation>
    <scope>NUCLEOTIDE SEQUENCE</scope>
</reference>
<evidence type="ECO:0000313" key="1">
    <source>
        <dbReference type="EMBL" id="SVC60495.1"/>
    </source>
</evidence>
<dbReference type="AlphaFoldDB" id="A0A382NJK8"/>
<accession>A0A382NJK8</accession>
<organism evidence="1">
    <name type="scientific">marine metagenome</name>
    <dbReference type="NCBI Taxonomy" id="408172"/>
    <lineage>
        <taxon>unclassified sequences</taxon>
        <taxon>metagenomes</taxon>
        <taxon>ecological metagenomes</taxon>
    </lineage>
</organism>
<dbReference type="EMBL" id="UINC01100436">
    <property type="protein sequence ID" value="SVC60495.1"/>
    <property type="molecule type" value="Genomic_DNA"/>
</dbReference>
<proteinExistence type="predicted"/>
<gene>
    <name evidence="1" type="ORF">METZ01_LOCUS313349</name>
</gene>
<protein>
    <submittedName>
        <fullName evidence="1">Uncharacterized protein</fullName>
    </submittedName>
</protein>
<sequence>DLLPTSNSISTNSPPSLIEFINWGLLILRNGLLNNPKHRASKTVDLPDPFSPTINVVEVLFNCISVN</sequence>